<accession>A0ABP0GCK5</accession>
<dbReference type="EMBL" id="CAWYQH010000108">
    <property type="protein sequence ID" value="CAK8689528.1"/>
    <property type="molecule type" value="Genomic_DNA"/>
</dbReference>
<evidence type="ECO:0000313" key="2">
    <source>
        <dbReference type="EMBL" id="CAK8689528.1"/>
    </source>
</evidence>
<feature type="signal peptide" evidence="1">
    <location>
        <begin position="1"/>
        <end position="18"/>
    </location>
</feature>
<proteinExistence type="predicted"/>
<comment type="caution">
    <text evidence="2">The sequence shown here is derived from an EMBL/GenBank/DDBJ whole genome shotgun (WGS) entry which is preliminary data.</text>
</comment>
<protein>
    <recommendedName>
        <fullName evidence="4">Secreted protein</fullName>
    </recommendedName>
</protein>
<evidence type="ECO:0000313" key="3">
    <source>
        <dbReference type="Proteomes" id="UP001642483"/>
    </source>
</evidence>
<feature type="chain" id="PRO_5046689706" description="Secreted protein" evidence="1">
    <location>
        <begin position="19"/>
        <end position="217"/>
    </location>
</feature>
<evidence type="ECO:0000256" key="1">
    <source>
        <dbReference type="SAM" id="SignalP"/>
    </source>
</evidence>
<organism evidence="2 3">
    <name type="scientific">Clavelina lepadiformis</name>
    <name type="common">Light-bulb sea squirt</name>
    <name type="synonym">Ascidia lepadiformis</name>
    <dbReference type="NCBI Taxonomy" id="159417"/>
    <lineage>
        <taxon>Eukaryota</taxon>
        <taxon>Metazoa</taxon>
        <taxon>Chordata</taxon>
        <taxon>Tunicata</taxon>
        <taxon>Ascidiacea</taxon>
        <taxon>Aplousobranchia</taxon>
        <taxon>Clavelinidae</taxon>
        <taxon>Clavelina</taxon>
    </lineage>
</organism>
<keyword evidence="3" id="KW-1185">Reference proteome</keyword>
<reference evidence="2 3" key="1">
    <citation type="submission" date="2024-02" db="EMBL/GenBank/DDBJ databases">
        <authorList>
            <person name="Daric V."/>
            <person name="Darras S."/>
        </authorList>
    </citation>
    <scope>NUCLEOTIDE SEQUENCE [LARGE SCALE GENOMIC DNA]</scope>
</reference>
<dbReference type="Proteomes" id="UP001642483">
    <property type="component" value="Unassembled WGS sequence"/>
</dbReference>
<keyword evidence="1" id="KW-0732">Signal</keyword>
<name>A0ABP0GCK5_CLALP</name>
<evidence type="ECO:0008006" key="4">
    <source>
        <dbReference type="Google" id="ProtNLM"/>
    </source>
</evidence>
<sequence>MIPQVLSLVCALVVLSDAQFAYPVDPNPPQASATFTCFACTGQECGGNQVRGRHREQSCTGSRVACWTIRNAATSTYTRMCGQPESIRQGVFCNRHMEGKEFCYAYNSPQGRVRLCAKCCLTNRCNRYLLTGTPDVSLQTCVACRGDREKICNKEVTLSAANSSYVEQCLLPNSDCWTQRQRGNDGVVTFSRGCQLRTCDEAGLDQQCATTRLLVND</sequence>
<gene>
    <name evidence="2" type="ORF">CVLEPA_LOCUS21517</name>
</gene>